<evidence type="ECO:0000259" key="6">
    <source>
        <dbReference type="PROSITE" id="PS50026"/>
    </source>
</evidence>
<feature type="disulfide bond" evidence="5">
    <location>
        <begin position="25"/>
        <end position="34"/>
    </location>
</feature>
<feature type="non-terminal residue" evidence="7">
    <location>
        <position position="1"/>
    </location>
</feature>
<dbReference type="InterPro" id="IPR000152">
    <property type="entry name" value="EGF-type_Asp/Asn_hydroxyl_site"/>
</dbReference>
<dbReference type="Gene3D" id="2.10.25.10">
    <property type="entry name" value="Laminin"/>
    <property type="match status" value="2"/>
</dbReference>
<dbReference type="PROSITE" id="PS00010">
    <property type="entry name" value="ASX_HYDROXYL"/>
    <property type="match status" value="2"/>
</dbReference>
<keyword evidence="4 5" id="KW-1015">Disulfide bond</keyword>
<evidence type="ECO:0000256" key="1">
    <source>
        <dbReference type="ARBA" id="ARBA00022536"/>
    </source>
</evidence>
<keyword evidence="2" id="KW-0732">Signal</keyword>
<dbReference type="PROSITE" id="PS00022">
    <property type="entry name" value="EGF_1"/>
    <property type="match status" value="2"/>
</dbReference>
<comment type="caution">
    <text evidence="5">Lacks conserved residue(s) required for the propagation of feature annotation.</text>
</comment>
<keyword evidence="8" id="KW-1185">Reference proteome</keyword>
<feature type="disulfide bond" evidence="5">
    <location>
        <begin position="4"/>
        <end position="14"/>
    </location>
</feature>
<dbReference type="PROSITE" id="PS01186">
    <property type="entry name" value="EGF_2"/>
    <property type="match status" value="2"/>
</dbReference>
<dbReference type="InterPro" id="IPR000742">
    <property type="entry name" value="EGF"/>
</dbReference>
<dbReference type="SMART" id="SM00181">
    <property type="entry name" value="EGF"/>
    <property type="match status" value="2"/>
</dbReference>
<feature type="domain" description="EGF-like" evidence="6">
    <location>
        <begin position="1"/>
        <end position="35"/>
    </location>
</feature>
<sequence length="106" mass="11769">VNECSSNPCQHGACFDALNHYHCVCDPGYTGINCEKEKLKNAFYVPSVPGDIDECSNSGCLNGTCIDQLNDFICHCYPGFTGKLCEINVYESFYMFASCYSVTYVQ</sequence>
<dbReference type="CDD" id="cd00054">
    <property type="entry name" value="EGF_CA"/>
    <property type="match status" value="2"/>
</dbReference>
<protein>
    <recommendedName>
        <fullName evidence="6">EGF-like domain-containing protein</fullName>
    </recommendedName>
</protein>
<proteinExistence type="predicted"/>
<evidence type="ECO:0000256" key="2">
    <source>
        <dbReference type="ARBA" id="ARBA00022729"/>
    </source>
</evidence>
<dbReference type="PANTHER" id="PTHR12916">
    <property type="entry name" value="CYTOCHROME C OXIDASE POLYPEPTIDE VIC-2"/>
    <property type="match status" value="1"/>
</dbReference>
<accession>A0ABQ9F5B2</accession>
<dbReference type="PANTHER" id="PTHR12916:SF4">
    <property type="entry name" value="UNINFLATABLE, ISOFORM C"/>
    <property type="match status" value="1"/>
</dbReference>
<evidence type="ECO:0000256" key="3">
    <source>
        <dbReference type="ARBA" id="ARBA00022737"/>
    </source>
</evidence>
<evidence type="ECO:0000313" key="7">
    <source>
        <dbReference type="EMBL" id="KAJ8312561.1"/>
    </source>
</evidence>
<evidence type="ECO:0000256" key="5">
    <source>
        <dbReference type="PROSITE-ProRule" id="PRU00076"/>
    </source>
</evidence>
<dbReference type="Proteomes" id="UP001217089">
    <property type="component" value="Unassembled WGS sequence"/>
</dbReference>
<dbReference type="PROSITE" id="PS50026">
    <property type="entry name" value="EGF_3"/>
    <property type="match status" value="2"/>
</dbReference>
<name>A0ABQ9F5B2_TEGGR</name>
<reference evidence="7 8" key="1">
    <citation type="submission" date="2022-12" db="EMBL/GenBank/DDBJ databases">
        <title>Chromosome-level genome of Tegillarca granosa.</title>
        <authorList>
            <person name="Kim J."/>
        </authorList>
    </citation>
    <scope>NUCLEOTIDE SEQUENCE [LARGE SCALE GENOMIC DNA]</scope>
    <source>
        <strain evidence="7">Teg-2019</strain>
        <tissue evidence="7">Adductor muscle</tissue>
    </source>
</reference>
<feature type="disulfide bond" evidence="5">
    <location>
        <begin position="76"/>
        <end position="85"/>
    </location>
</feature>
<organism evidence="7 8">
    <name type="scientific">Tegillarca granosa</name>
    <name type="common">Malaysian cockle</name>
    <name type="synonym">Anadara granosa</name>
    <dbReference type="NCBI Taxonomy" id="220873"/>
    <lineage>
        <taxon>Eukaryota</taxon>
        <taxon>Metazoa</taxon>
        <taxon>Spiralia</taxon>
        <taxon>Lophotrochozoa</taxon>
        <taxon>Mollusca</taxon>
        <taxon>Bivalvia</taxon>
        <taxon>Autobranchia</taxon>
        <taxon>Pteriomorphia</taxon>
        <taxon>Arcoida</taxon>
        <taxon>Arcoidea</taxon>
        <taxon>Arcidae</taxon>
        <taxon>Tegillarca</taxon>
    </lineage>
</organism>
<evidence type="ECO:0000313" key="8">
    <source>
        <dbReference type="Proteomes" id="UP001217089"/>
    </source>
</evidence>
<dbReference type="InterPro" id="IPR018097">
    <property type="entry name" value="EGF_Ca-bd_CS"/>
</dbReference>
<comment type="caution">
    <text evidence="7">The sequence shown here is derived from an EMBL/GenBank/DDBJ whole genome shotgun (WGS) entry which is preliminary data.</text>
</comment>
<keyword evidence="3" id="KW-0677">Repeat</keyword>
<feature type="domain" description="EGF-like" evidence="6">
    <location>
        <begin position="51"/>
        <end position="86"/>
    </location>
</feature>
<dbReference type="SUPFAM" id="SSF57196">
    <property type="entry name" value="EGF/Laminin"/>
    <property type="match status" value="2"/>
</dbReference>
<feature type="disulfide bond" evidence="5">
    <location>
        <begin position="55"/>
        <end position="65"/>
    </location>
</feature>
<dbReference type="Pfam" id="PF00008">
    <property type="entry name" value="EGF"/>
    <property type="match status" value="2"/>
</dbReference>
<gene>
    <name evidence="7" type="ORF">KUTeg_009934</name>
</gene>
<dbReference type="EMBL" id="JARBDR010000440">
    <property type="protein sequence ID" value="KAJ8312561.1"/>
    <property type="molecule type" value="Genomic_DNA"/>
</dbReference>
<dbReference type="InterPro" id="IPR001881">
    <property type="entry name" value="EGF-like_Ca-bd_dom"/>
</dbReference>
<evidence type="ECO:0000256" key="4">
    <source>
        <dbReference type="ARBA" id="ARBA00023157"/>
    </source>
</evidence>
<dbReference type="SMART" id="SM00179">
    <property type="entry name" value="EGF_CA"/>
    <property type="match status" value="2"/>
</dbReference>
<keyword evidence="1 5" id="KW-0245">EGF-like domain</keyword>
<dbReference type="PROSITE" id="PS01187">
    <property type="entry name" value="EGF_CA"/>
    <property type="match status" value="1"/>
</dbReference>